<dbReference type="AlphaFoldDB" id="A0AAV5DEJ7"/>
<feature type="region of interest" description="Disordered" evidence="1">
    <location>
        <begin position="16"/>
        <end position="53"/>
    </location>
</feature>
<evidence type="ECO:0000313" key="3">
    <source>
        <dbReference type="Proteomes" id="UP001054889"/>
    </source>
</evidence>
<evidence type="ECO:0000256" key="1">
    <source>
        <dbReference type="SAM" id="MobiDB-lite"/>
    </source>
</evidence>
<feature type="compositionally biased region" description="Basic and acidic residues" evidence="1">
    <location>
        <begin position="29"/>
        <end position="39"/>
    </location>
</feature>
<name>A0AAV5DEJ7_ELECO</name>
<dbReference type="Proteomes" id="UP001054889">
    <property type="component" value="Unassembled WGS sequence"/>
</dbReference>
<gene>
    <name evidence="2" type="primary">ga26719</name>
    <name evidence="2" type="ORF">PR202_ga26719</name>
</gene>
<comment type="caution">
    <text evidence="2">The sequence shown here is derived from an EMBL/GenBank/DDBJ whole genome shotgun (WGS) entry which is preliminary data.</text>
</comment>
<reference evidence="2" key="1">
    <citation type="journal article" date="2018" name="DNA Res.">
        <title>Multiple hybrid de novo genome assembly of finger millet, an orphan allotetraploid crop.</title>
        <authorList>
            <person name="Hatakeyama M."/>
            <person name="Aluri S."/>
            <person name="Balachadran M.T."/>
            <person name="Sivarajan S.R."/>
            <person name="Patrignani A."/>
            <person name="Gruter S."/>
            <person name="Poveda L."/>
            <person name="Shimizu-Inatsugi R."/>
            <person name="Baeten J."/>
            <person name="Francoijs K.J."/>
            <person name="Nataraja K.N."/>
            <person name="Reddy Y.A.N."/>
            <person name="Phadnis S."/>
            <person name="Ravikumar R.L."/>
            <person name="Schlapbach R."/>
            <person name="Sreeman S.M."/>
            <person name="Shimizu K.K."/>
        </authorList>
    </citation>
    <scope>NUCLEOTIDE SEQUENCE</scope>
</reference>
<evidence type="ECO:0000313" key="2">
    <source>
        <dbReference type="EMBL" id="GJN08764.1"/>
    </source>
</evidence>
<organism evidence="2 3">
    <name type="scientific">Eleusine coracana subsp. coracana</name>
    <dbReference type="NCBI Taxonomy" id="191504"/>
    <lineage>
        <taxon>Eukaryota</taxon>
        <taxon>Viridiplantae</taxon>
        <taxon>Streptophyta</taxon>
        <taxon>Embryophyta</taxon>
        <taxon>Tracheophyta</taxon>
        <taxon>Spermatophyta</taxon>
        <taxon>Magnoliopsida</taxon>
        <taxon>Liliopsida</taxon>
        <taxon>Poales</taxon>
        <taxon>Poaceae</taxon>
        <taxon>PACMAD clade</taxon>
        <taxon>Chloridoideae</taxon>
        <taxon>Cynodonteae</taxon>
        <taxon>Eleusininae</taxon>
        <taxon>Eleusine</taxon>
    </lineage>
</organism>
<accession>A0AAV5DEJ7</accession>
<keyword evidence="3" id="KW-1185">Reference proteome</keyword>
<protein>
    <submittedName>
        <fullName evidence="2">Uncharacterized protein</fullName>
    </submittedName>
</protein>
<proteinExistence type="predicted"/>
<dbReference type="EMBL" id="BQKI01000015">
    <property type="protein sequence ID" value="GJN08764.1"/>
    <property type="molecule type" value="Genomic_DNA"/>
</dbReference>
<sequence>MSSVGLVDQFNAEMVRKFPRAQHAPPPEPARRGRQELARRQNAVHSPDKSVEKRRMLESAARLRMCVCHSRGLRCVCFGGDSRLRIVEETN</sequence>
<reference evidence="2" key="2">
    <citation type="submission" date="2021-12" db="EMBL/GenBank/DDBJ databases">
        <title>Resequencing data analysis of finger millet.</title>
        <authorList>
            <person name="Hatakeyama M."/>
            <person name="Aluri S."/>
            <person name="Balachadran M.T."/>
            <person name="Sivarajan S.R."/>
            <person name="Poveda L."/>
            <person name="Shimizu-Inatsugi R."/>
            <person name="Schlapbach R."/>
            <person name="Sreeman S.M."/>
            <person name="Shimizu K.K."/>
        </authorList>
    </citation>
    <scope>NUCLEOTIDE SEQUENCE</scope>
</reference>